<proteinExistence type="predicted"/>
<dbReference type="SUPFAM" id="SSF74650">
    <property type="entry name" value="Galactose mutarotase-like"/>
    <property type="match status" value="1"/>
</dbReference>
<dbReference type="PANTHER" id="PTHR11607:SF3">
    <property type="entry name" value="LYSOSOMAL ALPHA-MANNOSIDASE"/>
    <property type="match status" value="1"/>
</dbReference>
<dbReference type="OrthoDB" id="2016903at2759"/>
<dbReference type="InterPro" id="IPR050843">
    <property type="entry name" value="Glycosyl_Hydrlase_38"/>
</dbReference>
<dbReference type="PANTHER" id="PTHR11607">
    <property type="entry name" value="ALPHA-MANNOSIDASE"/>
    <property type="match status" value="1"/>
</dbReference>
<keyword evidence="4" id="KW-1185">Reference proteome</keyword>
<reference evidence="3" key="2">
    <citation type="submission" date="2022-10" db="EMBL/GenBank/DDBJ databases">
        <authorList>
            <consortium name="ENA_rothamsted_submissions"/>
            <consortium name="culmorum"/>
            <person name="King R."/>
        </authorList>
    </citation>
    <scope>NUCLEOTIDE SEQUENCE</scope>
</reference>
<dbReference type="EMBL" id="OU893354">
    <property type="protein sequence ID" value="CAG9790670.1"/>
    <property type="molecule type" value="Genomic_DNA"/>
</dbReference>
<dbReference type="GO" id="GO:0030246">
    <property type="term" value="F:carbohydrate binding"/>
    <property type="evidence" value="ECO:0007669"/>
    <property type="project" value="InterPro"/>
</dbReference>
<evidence type="ECO:0000313" key="3">
    <source>
        <dbReference type="EMBL" id="CAG9790670.1"/>
    </source>
</evidence>
<gene>
    <name evidence="3" type="ORF">DIATSA_LOCUS8333</name>
</gene>
<feature type="region of interest" description="Disordered" evidence="1">
    <location>
        <begin position="61"/>
        <end position="80"/>
    </location>
</feature>
<dbReference type="GO" id="GO:0005764">
    <property type="term" value="C:lysosome"/>
    <property type="evidence" value="ECO:0007669"/>
    <property type="project" value="TreeGrafter"/>
</dbReference>
<evidence type="ECO:0000256" key="1">
    <source>
        <dbReference type="SAM" id="MobiDB-lite"/>
    </source>
</evidence>
<reference evidence="3" key="1">
    <citation type="submission" date="2021-12" db="EMBL/GenBank/DDBJ databases">
        <authorList>
            <person name="King R."/>
        </authorList>
    </citation>
    <scope>NUCLEOTIDE SEQUENCE</scope>
</reference>
<evidence type="ECO:0000313" key="4">
    <source>
        <dbReference type="Proteomes" id="UP001153714"/>
    </source>
</evidence>
<feature type="region of interest" description="Disordered" evidence="1">
    <location>
        <begin position="237"/>
        <end position="281"/>
    </location>
</feature>
<feature type="compositionally biased region" description="Low complexity" evidence="1">
    <location>
        <begin position="249"/>
        <end position="260"/>
    </location>
</feature>
<dbReference type="GO" id="GO:0006013">
    <property type="term" value="P:mannose metabolic process"/>
    <property type="evidence" value="ECO:0007669"/>
    <property type="project" value="InterPro"/>
</dbReference>
<feature type="domain" description="Glycosyl hydrolase family 38 C-terminal" evidence="2">
    <location>
        <begin position="404"/>
        <end position="637"/>
    </location>
</feature>
<accession>A0A9N9R6U0</accession>
<dbReference type="InterPro" id="IPR011682">
    <property type="entry name" value="Glyco_hydro_38_C"/>
</dbReference>
<dbReference type="AlphaFoldDB" id="A0A9N9R6U0"/>
<dbReference type="Gene3D" id="2.60.40.1360">
    <property type="match status" value="1"/>
</dbReference>
<dbReference type="InterPro" id="IPR011013">
    <property type="entry name" value="Gal_mutarotase_sf_dom"/>
</dbReference>
<sequence>MTSINPFQGKKVKAGQIELPEPVRNIPERRSKADFELVFIAEDLPPMGIRSYYLQRHQIGWERPRRSSKTSQKSRIKKKERMIRQNSLLNENDLPDYEYFDDVTTETVNQSTNPEINNTRKTDTIVNNTSTTTTTEVQTIKTNNVLLHAVLMNDETFTTEDAVPTNSAIINEEAIPETTTNEVFNTQSSVTWTPRPISCNKSKADTNEGIITSIATEKSHGTIVKTEPSVIWASHMANNEIDTDESDKTTTTTEETASTENNDKSTVVSEESVLGAQTTEPVYTEKSARMTVTTPKYIEADVTVIMNDKHVLTPKMRASGFQSEDIRQDFMMKAPKLDEDDDLDEFDYWAGYPSYIMNEHSYIRNRFTRVNLDSNKRAISISLANGIKMKLQIQMYYYVSDDPKRMNKYSRPPGAYLMRTMDDKPEILNDGFKGNVYKNQVVQEIHIRYSSWASLSLRLYPHSPVLEVDWLVGPIPIADGLDHCRRGIDSYNKRWASRPDILSVTSQLNTKAKQEAITSEVNYLDDLIVLGSDHSDVTSGKEVLIKYSTDLVNEGVFYTDSNGRQTMKRIRNKRPMFDPVNKDPITGNFYPVTSKIYIEDLSKNIRFAVLNDRCQGGSSLQDGEINILLHRRLLTEDDIQEAALNETEYNQGTVIRGQHYLYVSKADHKPYRVFEKKLAKEIELKPQIFTSPAWGYGARGKPVWMSRINEYSGLKTKLPIGVHILTLEQWNDNTLLLRLENFLEKADVIHAGVKKVYLYNLFTFIEVLGVKETTLSGHILLKDWVPLSWNTDKFLKSYNEAYGSGKFEYVDKEPRELRAVDVNTPIELTPQQIRTFVIEYKYV</sequence>
<organism evidence="3 4">
    <name type="scientific">Diatraea saccharalis</name>
    <name type="common">sugarcane borer</name>
    <dbReference type="NCBI Taxonomy" id="40085"/>
    <lineage>
        <taxon>Eukaryota</taxon>
        <taxon>Metazoa</taxon>
        <taxon>Ecdysozoa</taxon>
        <taxon>Arthropoda</taxon>
        <taxon>Hexapoda</taxon>
        <taxon>Insecta</taxon>
        <taxon>Pterygota</taxon>
        <taxon>Neoptera</taxon>
        <taxon>Endopterygota</taxon>
        <taxon>Lepidoptera</taxon>
        <taxon>Glossata</taxon>
        <taxon>Ditrysia</taxon>
        <taxon>Pyraloidea</taxon>
        <taxon>Crambidae</taxon>
        <taxon>Crambinae</taxon>
        <taxon>Diatraea</taxon>
    </lineage>
</organism>
<name>A0A9N9R6U0_9NEOP</name>
<dbReference type="GO" id="GO:0004559">
    <property type="term" value="F:alpha-mannosidase activity"/>
    <property type="evidence" value="ECO:0007669"/>
    <property type="project" value="InterPro"/>
</dbReference>
<feature type="compositionally biased region" description="Polar residues" evidence="1">
    <location>
        <begin position="264"/>
        <end position="281"/>
    </location>
</feature>
<feature type="compositionally biased region" description="Basic residues" evidence="1">
    <location>
        <begin position="66"/>
        <end position="80"/>
    </location>
</feature>
<evidence type="ECO:0000259" key="2">
    <source>
        <dbReference type="Pfam" id="PF07748"/>
    </source>
</evidence>
<dbReference type="Proteomes" id="UP001153714">
    <property type="component" value="Chromosome 23"/>
</dbReference>
<dbReference type="Gene3D" id="2.70.98.30">
    <property type="entry name" value="Golgi alpha-mannosidase II, domain 4"/>
    <property type="match status" value="1"/>
</dbReference>
<protein>
    <recommendedName>
        <fullName evidence="2">Glycosyl hydrolase family 38 C-terminal domain-containing protein</fullName>
    </recommendedName>
</protein>
<dbReference type="Pfam" id="PF07748">
    <property type="entry name" value="Glyco_hydro_38C"/>
    <property type="match status" value="1"/>
</dbReference>